<dbReference type="AlphaFoldDB" id="A0A1H9YTE7"/>
<evidence type="ECO:0000313" key="2">
    <source>
        <dbReference type="EMBL" id="SES71950.1"/>
    </source>
</evidence>
<evidence type="ECO:0000313" key="3">
    <source>
        <dbReference type="Proteomes" id="UP000199800"/>
    </source>
</evidence>
<dbReference type="Proteomes" id="UP000199800">
    <property type="component" value="Unassembled WGS sequence"/>
</dbReference>
<keyword evidence="1" id="KW-0732">Signal</keyword>
<proteinExistence type="predicted"/>
<keyword evidence="3" id="KW-1185">Reference proteome</keyword>
<feature type="chain" id="PRO_5039362254" evidence="1">
    <location>
        <begin position="23"/>
        <end position="141"/>
    </location>
</feature>
<protein>
    <submittedName>
        <fullName evidence="2">Uncharacterized protein</fullName>
    </submittedName>
</protein>
<accession>A0A1H9YTE7</accession>
<reference evidence="2 3" key="1">
    <citation type="submission" date="2016-10" db="EMBL/GenBank/DDBJ databases">
        <authorList>
            <person name="de Groot N.N."/>
        </authorList>
    </citation>
    <scope>NUCLEOTIDE SEQUENCE [LARGE SCALE GENOMIC DNA]</scope>
    <source>
        <strain evidence="2 3">DSM 1801</strain>
    </source>
</reference>
<gene>
    <name evidence="2" type="ORF">SAMN04487772_102179</name>
</gene>
<feature type="signal peptide" evidence="1">
    <location>
        <begin position="1"/>
        <end position="22"/>
    </location>
</feature>
<sequence length="141" mass="15256">MKKAGKPIAFGMLIAAMAISGAKTSTVKASNNINLYYTYGAPSSDNQLISYGVYKSLGKDYVILHVPTFHVTYTGPYVAITTTPRLNMTSFNSAITGYRNVQYVNGASVRVGKYIGATSQLYNYNGQRSVAIYGEIREGNG</sequence>
<dbReference type="OrthoDB" id="1990170at2"/>
<organism evidence="2 3">
    <name type="scientific">[Clostridium] polysaccharolyticum</name>
    <dbReference type="NCBI Taxonomy" id="29364"/>
    <lineage>
        <taxon>Bacteria</taxon>
        <taxon>Bacillati</taxon>
        <taxon>Bacillota</taxon>
        <taxon>Clostridia</taxon>
        <taxon>Lachnospirales</taxon>
        <taxon>Lachnospiraceae</taxon>
    </lineage>
</organism>
<name>A0A1H9YTE7_9FIRM</name>
<dbReference type="RefSeq" id="WP_092475725.1">
    <property type="nucleotide sequence ID" value="NZ_FOHN01000002.1"/>
</dbReference>
<evidence type="ECO:0000256" key="1">
    <source>
        <dbReference type="SAM" id="SignalP"/>
    </source>
</evidence>
<dbReference type="EMBL" id="FOHN01000002">
    <property type="protein sequence ID" value="SES71950.1"/>
    <property type="molecule type" value="Genomic_DNA"/>
</dbReference>